<dbReference type="AlphaFoldDB" id="A0A379MQ50"/>
<evidence type="ECO:0000256" key="7">
    <source>
        <dbReference type="PIRSR" id="PIRSR639901-1"/>
    </source>
</evidence>
<evidence type="ECO:0000256" key="8">
    <source>
        <dbReference type="RuleBase" id="RU365103"/>
    </source>
</evidence>
<dbReference type="OrthoDB" id="9789797at2"/>
<evidence type="ECO:0000256" key="3">
    <source>
        <dbReference type="ARBA" id="ARBA00019077"/>
    </source>
</evidence>
<dbReference type="GO" id="GO:0009244">
    <property type="term" value="P:lipopolysaccharide core region biosynthetic process"/>
    <property type="evidence" value="ECO:0007669"/>
    <property type="project" value="UniProtKB-UniRule"/>
</dbReference>
<dbReference type="Gene3D" id="3.40.50.2000">
    <property type="entry name" value="Glycogen Phosphorylase B"/>
    <property type="match status" value="1"/>
</dbReference>
<reference evidence="10 11" key="1">
    <citation type="submission" date="2018-06" db="EMBL/GenBank/DDBJ databases">
        <authorList>
            <consortium name="Pathogen Informatics"/>
            <person name="Doyle S."/>
        </authorList>
    </citation>
    <scope>NUCLEOTIDE SEQUENCE [LARGE SCALE GENOMIC DNA]</scope>
    <source>
        <strain evidence="10 11">NCTC11190</strain>
    </source>
</reference>
<dbReference type="GO" id="GO:0005886">
    <property type="term" value="C:plasma membrane"/>
    <property type="evidence" value="ECO:0007669"/>
    <property type="project" value="UniProtKB-SubCell"/>
</dbReference>
<dbReference type="Pfam" id="PF04413">
    <property type="entry name" value="Glycos_transf_N"/>
    <property type="match status" value="1"/>
</dbReference>
<accession>A0A379MQ50</accession>
<feature type="active site" description="Proton acceptor" evidence="7">
    <location>
        <position position="63"/>
    </location>
</feature>
<gene>
    <name evidence="10" type="primary">waaA</name>
    <name evidence="10" type="ORF">NCTC11190_00203</name>
</gene>
<comment type="subcellular location">
    <subcellularLocation>
        <location evidence="8">Cell membrane</location>
    </subcellularLocation>
</comment>
<keyword evidence="4 8" id="KW-0808">Transferase</keyword>
<sequence length="429" mass="47167">MKFLYNCSIRAFSLGIGLGALFNRKARLLHRGRKGLLARIERAEASADHGAGTVWIHCASLGEFEQGRPLIEELRRRYPVGGPQYRRIVVTFFSPSGYEIRKNYDQADAIYYLPADTPGNARRFVAAVRPETAIFVKYEYWRNYFAALKQAGARTCVVSAIFRPDMVFFKHSPMGRFMRETLALPDRLFVQNEASRELLATIGFGPERVTVSGDTRFDRVVALAEKAPELPPVAAFVRNAQAPVMVCGSTWPPDEEILLELMKARPEMKFIVAPHELDPVRIDELIRRSGRKGLRYTAVSETASAAALQEATLLVIDTIGILSGVYRYGLLAYIGGGFGRGIHNTLEAATWGMPVVFGPAYAAFAEAVELVELGAAAPVTDAGGLIRTVNEWLADPAGLAFKSAAAESYVRSRAGATRIILASMDEMAQ</sequence>
<comment type="function">
    <text evidence="8">Involved in lipopolysaccharide (LPS) biosynthesis. Catalyzes the transfer of 3-deoxy-D-manno-octulosonate (Kdo) residue(s) from CMP-Kdo to lipid IV(A), the tetraacyldisaccharide-1,4'-bisphosphate precursor of lipid A.</text>
</comment>
<dbReference type="InterPro" id="IPR007507">
    <property type="entry name" value="Glycos_transf_N"/>
</dbReference>
<dbReference type="STRING" id="880526.GCA_000427365_01239"/>
<dbReference type="Gene3D" id="3.40.50.11720">
    <property type="entry name" value="3-Deoxy-D-manno-octulosonic-acid transferase, N-terminal domain"/>
    <property type="match status" value="1"/>
</dbReference>
<keyword evidence="8" id="KW-0448">Lipopolysaccharide biosynthesis</keyword>
<dbReference type="RefSeq" id="WP_027290953.1">
    <property type="nucleotide sequence ID" value="NZ_UGVL01000001.1"/>
</dbReference>
<dbReference type="PANTHER" id="PTHR42755">
    <property type="entry name" value="3-DEOXY-MANNO-OCTULOSONATE CYTIDYLYLTRANSFERASE"/>
    <property type="match status" value="1"/>
</dbReference>
<organism evidence="10 11">
    <name type="scientific">Rikenella microfusus</name>
    <dbReference type="NCBI Taxonomy" id="28139"/>
    <lineage>
        <taxon>Bacteria</taxon>
        <taxon>Pseudomonadati</taxon>
        <taxon>Bacteroidota</taxon>
        <taxon>Bacteroidia</taxon>
        <taxon>Bacteroidales</taxon>
        <taxon>Rikenellaceae</taxon>
        <taxon>Rikenella</taxon>
    </lineage>
</organism>
<dbReference type="SUPFAM" id="SSF53756">
    <property type="entry name" value="UDP-Glycosyltransferase/glycogen phosphorylase"/>
    <property type="match status" value="1"/>
</dbReference>
<keyword evidence="10" id="KW-0328">Glycosyltransferase</keyword>
<evidence type="ECO:0000313" key="11">
    <source>
        <dbReference type="Proteomes" id="UP000255233"/>
    </source>
</evidence>
<comment type="catalytic activity">
    <reaction evidence="6 8">
        <text>lipid IVA (E. coli) + CMP-3-deoxy-beta-D-manno-octulosonate = alpha-Kdo-(2-&gt;6)-lipid IVA (E. coli) + CMP + H(+)</text>
        <dbReference type="Rhea" id="RHEA:28066"/>
        <dbReference type="ChEBI" id="CHEBI:15378"/>
        <dbReference type="ChEBI" id="CHEBI:58603"/>
        <dbReference type="ChEBI" id="CHEBI:60364"/>
        <dbReference type="ChEBI" id="CHEBI:60377"/>
        <dbReference type="ChEBI" id="CHEBI:85987"/>
        <dbReference type="EC" id="2.4.99.12"/>
    </reaction>
</comment>
<proteinExistence type="inferred from homology"/>
<dbReference type="Proteomes" id="UP000255233">
    <property type="component" value="Unassembled WGS sequence"/>
</dbReference>
<evidence type="ECO:0000259" key="9">
    <source>
        <dbReference type="Pfam" id="PF04413"/>
    </source>
</evidence>
<dbReference type="GO" id="GO:0043842">
    <property type="term" value="F:Kdo transferase activity"/>
    <property type="evidence" value="ECO:0007669"/>
    <property type="project" value="UniProtKB-EC"/>
</dbReference>
<dbReference type="PANTHER" id="PTHR42755:SF1">
    <property type="entry name" value="3-DEOXY-D-MANNO-OCTULOSONIC ACID TRANSFERASE, MITOCHONDRIAL-RELATED"/>
    <property type="match status" value="1"/>
</dbReference>
<dbReference type="GO" id="GO:0009245">
    <property type="term" value="P:lipid A biosynthetic process"/>
    <property type="evidence" value="ECO:0007669"/>
    <property type="project" value="TreeGrafter"/>
</dbReference>
<dbReference type="InterPro" id="IPR039901">
    <property type="entry name" value="Kdotransferase"/>
</dbReference>
<evidence type="ECO:0000256" key="1">
    <source>
        <dbReference type="ARBA" id="ARBA00004713"/>
    </source>
</evidence>
<evidence type="ECO:0000256" key="5">
    <source>
        <dbReference type="ARBA" id="ARBA00031445"/>
    </source>
</evidence>
<dbReference type="InterPro" id="IPR038107">
    <property type="entry name" value="Glycos_transf_N_sf"/>
</dbReference>
<dbReference type="EMBL" id="UGVL01000001">
    <property type="protein sequence ID" value="SUE33010.1"/>
    <property type="molecule type" value="Genomic_DNA"/>
</dbReference>
<keyword evidence="8" id="KW-0472">Membrane</keyword>
<comment type="pathway">
    <text evidence="1 8">Bacterial outer membrane biogenesis; LPS core biosynthesis.</text>
</comment>
<name>A0A379MQ50_9BACT</name>
<keyword evidence="11" id="KW-1185">Reference proteome</keyword>
<feature type="domain" description="3-deoxy-D-manno-octulosonic-acid transferase N-terminal" evidence="9">
    <location>
        <begin position="40"/>
        <end position="218"/>
    </location>
</feature>
<keyword evidence="8" id="KW-1003">Cell membrane</keyword>
<comment type="similarity">
    <text evidence="8">Belongs to the glycosyltransferase group 1 family.</text>
</comment>
<evidence type="ECO:0000313" key="10">
    <source>
        <dbReference type="EMBL" id="SUE33010.1"/>
    </source>
</evidence>
<protein>
    <recommendedName>
        <fullName evidence="3 8">3-deoxy-D-manno-octulosonic acid transferase</fullName>
        <shortName evidence="8">Kdo transferase</shortName>
        <ecNumber evidence="2 8">2.4.99.12</ecNumber>
    </recommendedName>
    <alternativeName>
        <fullName evidence="5 8">Lipid IV(A) 3-deoxy-D-manno-octulosonic acid transferase</fullName>
    </alternativeName>
</protein>
<dbReference type="UniPathway" id="UPA00958"/>
<evidence type="ECO:0000256" key="2">
    <source>
        <dbReference type="ARBA" id="ARBA00012621"/>
    </source>
</evidence>
<evidence type="ECO:0000256" key="6">
    <source>
        <dbReference type="ARBA" id="ARBA00049183"/>
    </source>
</evidence>
<dbReference type="EC" id="2.4.99.12" evidence="2 8"/>
<evidence type="ECO:0000256" key="4">
    <source>
        <dbReference type="ARBA" id="ARBA00022679"/>
    </source>
</evidence>